<dbReference type="InterPro" id="IPR011811">
    <property type="entry name" value="Peptidase_S51_cyanophycinase"/>
</dbReference>
<evidence type="ECO:0000256" key="5">
    <source>
        <dbReference type="ARBA" id="ARBA00015719"/>
    </source>
</evidence>
<name>A0ABP8J5G8_9BACT</name>
<evidence type="ECO:0000256" key="7">
    <source>
        <dbReference type="ARBA" id="ARBA00022801"/>
    </source>
</evidence>
<evidence type="ECO:0000256" key="4">
    <source>
        <dbReference type="ARBA" id="ARBA00013115"/>
    </source>
</evidence>
<evidence type="ECO:0000313" key="9">
    <source>
        <dbReference type="EMBL" id="GAA4385416.1"/>
    </source>
</evidence>
<evidence type="ECO:0000313" key="10">
    <source>
        <dbReference type="Proteomes" id="UP001500454"/>
    </source>
</evidence>
<comment type="function">
    <text evidence="2">Exopeptidase that catalyzes the hydrolytic cleavage of multi-L-arginyl-poly-L-aspartic acid (cyanophycin; a water-insoluble reserve polymer) into aspartate-arginine dipeptides.</text>
</comment>
<keyword evidence="6" id="KW-0645">Protease</keyword>
<accession>A0ABP8J5G8</accession>
<dbReference type="Gene3D" id="3.40.50.880">
    <property type="match status" value="1"/>
</dbReference>
<evidence type="ECO:0000256" key="3">
    <source>
        <dbReference type="ARBA" id="ARBA00006534"/>
    </source>
</evidence>
<dbReference type="SUPFAM" id="SSF52317">
    <property type="entry name" value="Class I glutamine amidotransferase-like"/>
    <property type="match status" value="1"/>
</dbReference>
<keyword evidence="10" id="KW-1185">Reference proteome</keyword>
<keyword evidence="7" id="KW-0378">Hydrolase</keyword>
<evidence type="ECO:0000256" key="2">
    <source>
        <dbReference type="ARBA" id="ARBA00002039"/>
    </source>
</evidence>
<dbReference type="PANTHER" id="PTHR36175:SF1">
    <property type="entry name" value="CYANOPHYCINASE"/>
    <property type="match status" value="1"/>
</dbReference>
<proteinExistence type="inferred from homology"/>
<dbReference type="PANTHER" id="PTHR36175">
    <property type="entry name" value="CYANOPHYCINASE"/>
    <property type="match status" value="1"/>
</dbReference>
<evidence type="ECO:0000256" key="1">
    <source>
        <dbReference type="ARBA" id="ARBA00001092"/>
    </source>
</evidence>
<dbReference type="EMBL" id="BAABHA010000010">
    <property type="protein sequence ID" value="GAA4385416.1"/>
    <property type="molecule type" value="Genomic_DNA"/>
</dbReference>
<dbReference type="InterPro" id="IPR005320">
    <property type="entry name" value="Peptidase_S51"/>
</dbReference>
<protein>
    <recommendedName>
        <fullName evidence="5">Cyanophycinase</fullName>
        <ecNumber evidence="4">3.4.15.6</ecNumber>
    </recommendedName>
</protein>
<dbReference type="InterPro" id="IPR029062">
    <property type="entry name" value="Class_I_gatase-like"/>
</dbReference>
<dbReference type="NCBIfam" id="TIGR02069">
    <property type="entry name" value="cyanophycinase"/>
    <property type="match status" value="1"/>
</dbReference>
<dbReference type="Proteomes" id="UP001500454">
    <property type="component" value="Unassembled WGS sequence"/>
</dbReference>
<dbReference type="PIRSF" id="PIRSF032067">
    <property type="entry name" value="Cyanophycinase"/>
    <property type="match status" value="1"/>
</dbReference>
<evidence type="ECO:0000256" key="6">
    <source>
        <dbReference type="ARBA" id="ARBA00022670"/>
    </source>
</evidence>
<comment type="caution">
    <text evidence="9">The sequence shown here is derived from an EMBL/GenBank/DDBJ whole genome shotgun (WGS) entry which is preliminary data.</text>
</comment>
<reference evidence="10" key="1">
    <citation type="journal article" date="2019" name="Int. J. Syst. Evol. Microbiol.">
        <title>The Global Catalogue of Microorganisms (GCM) 10K type strain sequencing project: providing services to taxonomists for standard genome sequencing and annotation.</title>
        <authorList>
            <consortium name="The Broad Institute Genomics Platform"/>
            <consortium name="The Broad Institute Genome Sequencing Center for Infectious Disease"/>
            <person name="Wu L."/>
            <person name="Ma J."/>
        </authorList>
    </citation>
    <scope>NUCLEOTIDE SEQUENCE [LARGE SCALE GENOMIC DNA]</scope>
    <source>
        <strain evidence="10">JCM 17924</strain>
    </source>
</reference>
<gene>
    <name evidence="9" type="ORF">GCM10023186_28750</name>
</gene>
<dbReference type="Pfam" id="PF03575">
    <property type="entry name" value="Peptidase_S51"/>
    <property type="match status" value="1"/>
</dbReference>
<sequence length="323" mass="35225">MLACPLSFFNLIFTDSLDAQKPQGKLIAIGGNEDKGTHPYSRKRKKYYLNFFELGILKRVVLESGLTNPRIEVVTTASMIPHEVGPIYVSSFGMLNCLNVGVMDIRVPEDTDQPEYLERLAQTDIIMFSGGDQSRLKQMFGDTKFLQLLTKRYFAEPNFVIAGTSAGAMAMSHIMIRGGSVPDALMKGAVRMGTGLGLNRHVVIDSHFVKRGRFGRLIEAVGLHPKLIGIGLGEDTGVLITNGNLIETIGSNLVIIIDGHNIQHNNAAAAAKGTALSLENIVLHVLAKGNVYDIQERKFFVDKRTHDAALEAHPHAAAVPPNV</sequence>
<dbReference type="EC" id="3.4.15.6" evidence="4"/>
<comment type="catalytic activity">
    <reaction evidence="1">
        <text>[L-4-(L-arginin-2-N-yl)aspartate](n) + H2O = [L-4-(L-arginin-2-N-yl)aspartate](n-1) + L-4-(L-arginin-2-N-yl)aspartate</text>
        <dbReference type="Rhea" id="RHEA:12845"/>
        <dbReference type="Rhea" id="RHEA-COMP:13728"/>
        <dbReference type="Rhea" id="RHEA-COMP:13734"/>
        <dbReference type="ChEBI" id="CHEBI:15377"/>
        <dbReference type="ChEBI" id="CHEBI:137986"/>
        <dbReference type="ChEBI" id="CHEBI:137991"/>
        <dbReference type="EC" id="3.4.15.6"/>
    </reaction>
</comment>
<evidence type="ECO:0000256" key="8">
    <source>
        <dbReference type="ARBA" id="ARBA00022825"/>
    </source>
</evidence>
<keyword evidence="8" id="KW-0720">Serine protease</keyword>
<comment type="similarity">
    <text evidence="3">Belongs to the peptidase S51 family.</text>
</comment>
<dbReference type="CDD" id="cd03145">
    <property type="entry name" value="GAT1_cyanophycinase"/>
    <property type="match status" value="1"/>
</dbReference>
<organism evidence="9 10">
    <name type="scientific">Hymenobacter koreensis</name>
    <dbReference type="NCBI Taxonomy" id="1084523"/>
    <lineage>
        <taxon>Bacteria</taxon>
        <taxon>Pseudomonadati</taxon>
        <taxon>Bacteroidota</taxon>
        <taxon>Cytophagia</taxon>
        <taxon>Cytophagales</taxon>
        <taxon>Hymenobacteraceae</taxon>
        <taxon>Hymenobacter</taxon>
    </lineage>
</organism>